<keyword evidence="2" id="KW-1185">Reference proteome</keyword>
<evidence type="ECO:0000313" key="1">
    <source>
        <dbReference type="EMBL" id="KAL2067633.1"/>
    </source>
</evidence>
<reference evidence="1 2" key="1">
    <citation type="journal article" date="2024" name="Commun. Biol.">
        <title>Comparative genomic analysis of thermophilic fungi reveals convergent evolutionary adaptations and gene losses.</title>
        <authorList>
            <person name="Steindorff A.S."/>
            <person name="Aguilar-Pontes M.V."/>
            <person name="Robinson A.J."/>
            <person name="Andreopoulos B."/>
            <person name="LaButti K."/>
            <person name="Kuo A."/>
            <person name="Mondo S."/>
            <person name="Riley R."/>
            <person name="Otillar R."/>
            <person name="Haridas S."/>
            <person name="Lipzen A."/>
            <person name="Grimwood J."/>
            <person name="Schmutz J."/>
            <person name="Clum A."/>
            <person name="Reid I.D."/>
            <person name="Moisan M.C."/>
            <person name="Butler G."/>
            <person name="Nguyen T.T.M."/>
            <person name="Dewar K."/>
            <person name="Conant G."/>
            <person name="Drula E."/>
            <person name="Henrissat B."/>
            <person name="Hansel C."/>
            <person name="Singer S."/>
            <person name="Hutchinson M.I."/>
            <person name="de Vries R.P."/>
            <person name="Natvig D.O."/>
            <person name="Powell A.J."/>
            <person name="Tsang A."/>
            <person name="Grigoriev I.V."/>
        </authorList>
    </citation>
    <scope>NUCLEOTIDE SEQUENCE [LARGE SCALE GENOMIC DNA]</scope>
    <source>
        <strain evidence="1 2">CBS 494.80</strain>
    </source>
</reference>
<proteinExistence type="predicted"/>
<dbReference type="Proteomes" id="UP001595075">
    <property type="component" value="Unassembled WGS sequence"/>
</dbReference>
<name>A0ABR4CCF9_9HELO</name>
<gene>
    <name evidence="1" type="ORF">VTL71DRAFT_15729</name>
</gene>
<organism evidence="1 2">
    <name type="scientific">Oculimacula yallundae</name>
    <dbReference type="NCBI Taxonomy" id="86028"/>
    <lineage>
        <taxon>Eukaryota</taxon>
        <taxon>Fungi</taxon>
        <taxon>Dikarya</taxon>
        <taxon>Ascomycota</taxon>
        <taxon>Pezizomycotina</taxon>
        <taxon>Leotiomycetes</taxon>
        <taxon>Helotiales</taxon>
        <taxon>Ploettnerulaceae</taxon>
        <taxon>Oculimacula</taxon>
    </lineage>
</organism>
<accession>A0ABR4CCF9</accession>
<sequence>MPYASVTESIWRKLETEGSARRPTKSRSSFENVCDAFYQAEYCPYPHSEGESIRHVKMYRAEWNIHMYYYEFIICLTSRSRILIPHTVGDDSDFEGEDPATITFILSAKEIARSRPLPSSNPPANQPTNSPAPPSYIVVDLQSAEEARTMLETAIRRRNRSTNTAYKVQMGWNPRTGEPWFAVRSYASNSFPALWGPNRSALRDVYAMVPEFVLQFERFPERGYTLLWPEFASPASVYDKEIWVKLSQFRAFLEEWAGKKGNVMLISECLRAYVERTRGERPVSAMPAGFVLDEGLKERVLSLPPPSR</sequence>
<evidence type="ECO:0000313" key="2">
    <source>
        <dbReference type="Proteomes" id="UP001595075"/>
    </source>
</evidence>
<comment type="caution">
    <text evidence="1">The sequence shown here is derived from an EMBL/GenBank/DDBJ whole genome shotgun (WGS) entry which is preliminary data.</text>
</comment>
<dbReference type="EMBL" id="JAZHXI010000009">
    <property type="protein sequence ID" value="KAL2067633.1"/>
    <property type="molecule type" value="Genomic_DNA"/>
</dbReference>
<protein>
    <submittedName>
        <fullName evidence="1">Uncharacterized protein</fullName>
    </submittedName>
</protein>